<comment type="caution">
    <text evidence="1">The sequence shown here is derived from an EMBL/GenBank/DDBJ whole genome shotgun (WGS) entry which is preliminary data.</text>
</comment>
<evidence type="ECO:0000313" key="1">
    <source>
        <dbReference type="EMBL" id="TGY00044.1"/>
    </source>
</evidence>
<sequence>MAKGTKISTEELEVQSMEGKASGRKKTWIKVLKYGLLVPVAIFLARYFYENADIYRNLDVTIHWPVFAGAVGFYFLYQVTLASLWHYITKLNGCGINYFKAITAYLYSIPGKYIPGKVFMLLARIPAYEEAGVPIRKVTICFFLENICTLLGASFLFLVSLLFFPNDLLADYQWATAALVVVFFICINPKIINFFLRILEKVIHKKDMEIPITYGEMIKVVLMFIGNWVIVGVGFYMLTCSIYPIPMSEMLYSAGIFGLSCIIGILAIFAPSGLGVREGILVLGLGLIMPEEYAVIISIVSRLWMTVSELALIGIAFVVNQVTGIRKKS</sequence>
<proteinExistence type="predicted"/>
<organism evidence="1 2">
    <name type="scientific">Hominisplanchenecus murintestinalis</name>
    <dbReference type="NCBI Taxonomy" id="2941517"/>
    <lineage>
        <taxon>Bacteria</taxon>
        <taxon>Bacillati</taxon>
        <taxon>Bacillota</taxon>
        <taxon>Clostridia</taxon>
        <taxon>Lachnospirales</taxon>
        <taxon>Lachnospiraceae</taxon>
        <taxon>Hominisplanchenecus</taxon>
    </lineage>
</organism>
<dbReference type="EMBL" id="SRZB01000003">
    <property type="protein sequence ID" value="TGY00044.1"/>
    <property type="molecule type" value="Genomic_DNA"/>
</dbReference>
<evidence type="ECO:0000313" key="2">
    <source>
        <dbReference type="Proteomes" id="UP000307720"/>
    </source>
</evidence>
<name>A0AC61R2Y1_9FIRM</name>
<dbReference type="Proteomes" id="UP000307720">
    <property type="component" value="Unassembled WGS sequence"/>
</dbReference>
<accession>A0AC61R2Y1</accession>
<keyword evidence="2" id="KW-1185">Reference proteome</keyword>
<protein>
    <submittedName>
        <fullName evidence="1">Uncharacterized protein</fullName>
    </submittedName>
</protein>
<gene>
    <name evidence="1" type="ORF">E5357_03225</name>
</gene>
<reference evidence="1" key="1">
    <citation type="submission" date="2019-04" db="EMBL/GenBank/DDBJ databases">
        <title>Microbes associate with the intestines of laboratory mice.</title>
        <authorList>
            <person name="Navarre W."/>
            <person name="Wong E."/>
            <person name="Huang K."/>
            <person name="Tropini C."/>
            <person name="Ng K."/>
            <person name="Yu B."/>
        </authorList>
    </citation>
    <scope>NUCLEOTIDE SEQUENCE</scope>
    <source>
        <strain evidence="1">NM72_1-8</strain>
    </source>
</reference>